<dbReference type="InterPro" id="IPR001128">
    <property type="entry name" value="Cyt_P450"/>
</dbReference>
<organism evidence="9 10">
    <name type="scientific">Aspergillus granulosus</name>
    <dbReference type="NCBI Taxonomy" id="176169"/>
    <lineage>
        <taxon>Eukaryota</taxon>
        <taxon>Fungi</taxon>
        <taxon>Dikarya</taxon>
        <taxon>Ascomycota</taxon>
        <taxon>Pezizomycotina</taxon>
        <taxon>Eurotiomycetes</taxon>
        <taxon>Eurotiomycetidae</taxon>
        <taxon>Eurotiales</taxon>
        <taxon>Aspergillaceae</taxon>
        <taxon>Aspergillus</taxon>
        <taxon>Aspergillus subgen. Nidulantes</taxon>
    </lineage>
</organism>
<comment type="similarity">
    <text evidence="2 8">Belongs to the cytochrome P450 family.</text>
</comment>
<dbReference type="Gene3D" id="1.10.630.10">
    <property type="entry name" value="Cytochrome P450"/>
    <property type="match status" value="1"/>
</dbReference>
<dbReference type="SUPFAM" id="SSF48264">
    <property type="entry name" value="Cytochrome P450"/>
    <property type="match status" value="1"/>
</dbReference>
<dbReference type="PRINTS" id="PR00465">
    <property type="entry name" value="EP450IV"/>
</dbReference>
<evidence type="ECO:0000313" key="9">
    <source>
        <dbReference type="EMBL" id="KAL2818628.1"/>
    </source>
</evidence>
<evidence type="ECO:0000256" key="4">
    <source>
        <dbReference type="ARBA" id="ARBA00022723"/>
    </source>
</evidence>
<dbReference type="InterPro" id="IPR002403">
    <property type="entry name" value="Cyt_P450_E_grp-IV"/>
</dbReference>
<sequence length="444" mass="50781">MVYRLWLSPIASFPGPFLARISFCYEFYYNWIKPGQYYLEIHKMHQKYGPIVRVSPVELHIERPSFYRKLFVAGAVRKSNAYPWFAQGSGFEDMVARFTDHDAHRAARVPINRFFSRASITRVEPRVMARVQKFCHRLQIAADTGMVVNISNALNSLTSDIISSTIFEEPSDFLEDPDFNGEWYRQSRLRPADEAKTRSNTTIFDHLVHSELVESHFGEGGFPRLAQLIQNAGWRLASHSIATIIVYLCLHGDKQQKLRKELAPLFSASPDTGPAWQELEKVSYLAACIQEGLRISAGAMNRISRVASECDLQFDNWLIPNGTPVSMSSYWMHMDPDVFPNPDVFEPERWIDTPAEKLKIMQSYVVPFSAGSRDCFGKNLAYMEMYHTLAQLFCPGAPRIELYHTDESDVVPTIGLLFPWPRLDSVGVRAFLTMDDQQSIDKTN</sequence>
<evidence type="ECO:0000256" key="2">
    <source>
        <dbReference type="ARBA" id="ARBA00010617"/>
    </source>
</evidence>
<dbReference type="EMBL" id="JBFXLT010000013">
    <property type="protein sequence ID" value="KAL2818628.1"/>
    <property type="molecule type" value="Genomic_DNA"/>
</dbReference>
<dbReference type="CDD" id="cd11062">
    <property type="entry name" value="CYP58-like"/>
    <property type="match status" value="1"/>
</dbReference>
<evidence type="ECO:0000256" key="6">
    <source>
        <dbReference type="ARBA" id="ARBA00023004"/>
    </source>
</evidence>
<dbReference type="PANTHER" id="PTHR24305:SF157">
    <property type="entry name" value="N-ACETYLTRYPTOPHAN 6-HYDROXYLASE IVOC-RELATED"/>
    <property type="match status" value="1"/>
</dbReference>
<keyword evidence="4 8" id="KW-0479">Metal-binding</keyword>
<evidence type="ECO:0000313" key="10">
    <source>
        <dbReference type="Proteomes" id="UP001610334"/>
    </source>
</evidence>
<gene>
    <name evidence="9" type="ORF">BJX63DRAFT_419169</name>
</gene>
<keyword evidence="3 8" id="KW-0349">Heme</keyword>
<dbReference type="PRINTS" id="PR00385">
    <property type="entry name" value="P450"/>
</dbReference>
<evidence type="ECO:0000256" key="7">
    <source>
        <dbReference type="ARBA" id="ARBA00023033"/>
    </source>
</evidence>
<protein>
    <submittedName>
        <fullName evidence="9">Cytochrome P450</fullName>
    </submittedName>
</protein>
<comment type="cofactor">
    <cofactor evidence="1">
        <name>heme</name>
        <dbReference type="ChEBI" id="CHEBI:30413"/>
    </cofactor>
</comment>
<dbReference type="PROSITE" id="PS00086">
    <property type="entry name" value="CYTOCHROME_P450"/>
    <property type="match status" value="1"/>
</dbReference>
<proteinExistence type="inferred from homology"/>
<dbReference type="InterPro" id="IPR017972">
    <property type="entry name" value="Cyt_P450_CS"/>
</dbReference>
<comment type="caution">
    <text evidence="9">The sequence shown here is derived from an EMBL/GenBank/DDBJ whole genome shotgun (WGS) entry which is preliminary data.</text>
</comment>
<accession>A0ABR4HT15</accession>
<dbReference type="Pfam" id="PF00067">
    <property type="entry name" value="p450"/>
    <property type="match status" value="2"/>
</dbReference>
<reference evidence="9 10" key="1">
    <citation type="submission" date="2024-07" db="EMBL/GenBank/DDBJ databases">
        <title>Section-level genome sequencing and comparative genomics of Aspergillus sections Usti and Cavernicolus.</title>
        <authorList>
            <consortium name="Lawrence Berkeley National Laboratory"/>
            <person name="Nybo J.L."/>
            <person name="Vesth T.C."/>
            <person name="Theobald S."/>
            <person name="Frisvad J.C."/>
            <person name="Larsen T.O."/>
            <person name="Kjaerboelling I."/>
            <person name="Rothschild-Mancinelli K."/>
            <person name="Lyhne E.K."/>
            <person name="Kogle M.E."/>
            <person name="Barry K."/>
            <person name="Clum A."/>
            <person name="Na H."/>
            <person name="Ledsgaard L."/>
            <person name="Lin J."/>
            <person name="Lipzen A."/>
            <person name="Kuo A."/>
            <person name="Riley R."/>
            <person name="Mondo S."/>
            <person name="Labutti K."/>
            <person name="Haridas S."/>
            <person name="Pangalinan J."/>
            <person name="Salamov A.A."/>
            <person name="Simmons B.A."/>
            <person name="Magnuson J.K."/>
            <person name="Chen J."/>
            <person name="Drula E."/>
            <person name="Henrissat B."/>
            <person name="Wiebenga A."/>
            <person name="Lubbers R.J."/>
            <person name="Gomes A.C."/>
            <person name="Makela M.R."/>
            <person name="Stajich J."/>
            <person name="Grigoriev I.V."/>
            <person name="Mortensen U.H."/>
            <person name="De Vries R.P."/>
            <person name="Baker S.E."/>
            <person name="Andersen M.R."/>
        </authorList>
    </citation>
    <scope>NUCLEOTIDE SEQUENCE [LARGE SCALE GENOMIC DNA]</scope>
    <source>
        <strain evidence="9 10">CBS 588.65</strain>
    </source>
</reference>
<evidence type="ECO:0000256" key="1">
    <source>
        <dbReference type="ARBA" id="ARBA00001971"/>
    </source>
</evidence>
<evidence type="ECO:0000256" key="3">
    <source>
        <dbReference type="ARBA" id="ARBA00022617"/>
    </source>
</evidence>
<evidence type="ECO:0000256" key="8">
    <source>
        <dbReference type="RuleBase" id="RU000461"/>
    </source>
</evidence>
<keyword evidence="10" id="KW-1185">Reference proteome</keyword>
<dbReference type="InterPro" id="IPR036396">
    <property type="entry name" value="Cyt_P450_sf"/>
</dbReference>
<name>A0ABR4HT15_9EURO</name>
<dbReference type="Proteomes" id="UP001610334">
    <property type="component" value="Unassembled WGS sequence"/>
</dbReference>
<keyword evidence="6 8" id="KW-0408">Iron</keyword>
<dbReference type="PANTHER" id="PTHR24305">
    <property type="entry name" value="CYTOCHROME P450"/>
    <property type="match status" value="1"/>
</dbReference>
<keyword evidence="5 8" id="KW-0560">Oxidoreductase</keyword>
<keyword evidence="7 8" id="KW-0503">Monooxygenase</keyword>
<evidence type="ECO:0000256" key="5">
    <source>
        <dbReference type="ARBA" id="ARBA00023002"/>
    </source>
</evidence>
<dbReference type="InterPro" id="IPR050121">
    <property type="entry name" value="Cytochrome_P450_monoxygenase"/>
</dbReference>